<accession>A0A1T4NPR1</accession>
<dbReference type="EMBL" id="FUWY01000004">
    <property type="protein sequence ID" value="SJZ81203.1"/>
    <property type="molecule type" value="Genomic_DNA"/>
</dbReference>
<dbReference type="PANTHER" id="PTHR30363:SF56">
    <property type="entry name" value="TRANSCRIPTIONAL REGULATOR, DEOR FAMILY"/>
    <property type="match status" value="1"/>
</dbReference>
<keyword evidence="2" id="KW-0804">Transcription</keyword>
<dbReference type="InterPro" id="IPR036390">
    <property type="entry name" value="WH_DNA-bd_sf"/>
</dbReference>
<evidence type="ECO:0000259" key="3">
    <source>
        <dbReference type="PROSITE" id="PS51000"/>
    </source>
</evidence>
<dbReference type="InterPro" id="IPR014036">
    <property type="entry name" value="DeoR-like_C"/>
</dbReference>
<dbReference type="STRING" id="118967.SAMN02745191_1729"/>
<protein>
    <submittedName>
        <fullName evidence="4">Transcriptional regulator, DeoR family</fullName>
    </submittedName>
</protein>
<dbReference type="PRINTS" id="PR00037">
    <property type="entry name" value="HTHLACR"/>
</dbReference>
<evidence type="ECO:0000256" key="1">
    <source>
        <dbReference type="ARBA" id="ARBA00023015"/>
    </source>
</evidence>
<evidence type="ECO:0000313" key="5">
    <source>
        <dbReference type="Proteomes" id="UP000243297"/>
    </source>
</evidence>
<keyword evidence="5" id="KW-1185">Reference proteome</keyword>
<dbReference type="SMART" id="SM00420">
    <property type="entry name" value="HTH_DEOR"/>
    <property type="match status" value="1"/>
</dbReference>
<dbReference type="Gene3D" id="1.10.10.10">
    <property type="entry name" value="Winged helix-like DNA-binding domain superfamily/Winged helix DNA-binding domain"/>
    <property type="match status" value="1"/>
</dbReference>
<dbReference type="Pfam" id="PF00455">
    <property type="entry name" value="DeoRC"/>
    <property type="match status" value="1"/>
</dbReference>
<gene>
    <name evidence="4" type="ORF">SAMN02745191_1729</name>
</gene>
<dbReference type="SMART" id="SM01134">
    <property type="entry name" value="DeoRC"/>
    <property type="match status" value="1"/>
</dbReference>
<dbReference type="SUPFAM" id="SSF46785">
    <property type="entry name" value="Winged helix' DNA-binding domain"/>
    <property type="match status" value="1"/>
</dbReference>
<dbReference type="Gene3D" id="3.40.50.1360">
    <property type="match status" value="1"/>
</dbReference>
<feature type="domain" description="HTH deoR-type" evidence="3">
    <location>
        <begin position="3"/>
        <end position="58"/>
    </location>
</feature>
<dbReference type="Proteomes" id="UP000243297">
    <property type="component" value="Unassembled WGS sequence"/>
</dbReference>
<reference evidence="5" key="1">
    <citation type="submission" date="2017-02" db="EMBL/GenBank/DDBJ databases">
        <authorList>
            <person name="Varghese N."/>
            <person name="Submissions S."/>
        </authorList>
    </citation>
    <scope>NUCLEOTIDE SEQUENCE [LARGE SCALE GENOMIC DNA]</scope>
    <source>
        <strain evidence="5">ATCC 25662</strain>
    </source>
</reference>
<dbReference type="InterPro" id="IPR001034">
    <property type="entry name" value="DeoR_HTH"/>
</dbReference>
<proteinExistence type="predicted"/>
<dbReference type="Pfam" id="PF08220">
    <property type="entry name" value="HTH_DeoR"/>
    <property type="match status" value="1"/>
</dbReference>
<dbReference type="RefSeq" id="WP_078712115.1">
    <property type="nucleotide sequence ID" value="NZ_FUWY01000004.1"/>
</dbReference>
<evidence type="ECO:0000256" key="2">
    <source>
        <dbReference type="ARBA" id="ARBA00023163"/>
    </source>
</evidence>
<sequence length="251" mass="28278">MSKQQRWNKIIDLCKYQDNINVAELVSILGVSEATVRRDLSQMEELNMINRFYGGAKLNQLQYDEPPMLIKTSTNSNEKKLIARLAANMIKDNQMVYIDAGSTTYEMLNYITAKNITVTTIGVAHMNKLVQMKINTIVLGGNLHWQTEAITGNQTLKQLEDLYFDVAFIGVNGIHEQVGLTTSNEQEASVKKKAIEHSHISYALADSSKVNILNAVKFSDLDQVIIISDAIENFDLSKIKYMLTSEIKNKI</sequence>
<keyword evidence="1" id="KW-0805">Transcription regulation</keyword>
<dbReference type="InterPro" id="IPR050313">
    <property type="entry name" value="Carb_Metab_HTH_regulators"/>
</dbReference>
<dbReference type="GO" id="GO:0003700">
    <property type="term" value="F:DNA-binding transcription factor activity"/>
    <property type="evidence" value="ECO:0007669"/>
    <property type="project" value="InterPro"/>
</dbReference>
<dbReference type="SUPFAM" id="SSF100950">
    <property type="entry name" value="NagB/RpiA/CoA transferase-like"/>
    <property type="match status" value="1"/>
</dbReference>
<dbReference type="InterPro" id="IPR036388">
    <property type="entry name" value="WH-like_DNA-bd_sf"/>
</dbReference>
<dbReference type="AlphaFoldDB" id="A0A1T4NPR1"/>
<evidence type="ECO:0000313" key="4">
    <source>
        <dbReference type="EMBL" id="SJZ81203.1"/>
    </source>
</evidence>
<name>A0A1T4NPR1_9FIRM</name>
<dbReference type="PROSITE" id="PS51000">
    <property type="entry name" value="HTH_DEOR_2"/>
    <property type="match status" value="1"/>
</dbReference>
<dbReference type="OrthoDB" id="9797223at2"/>
<organism evidence="4 5">
    <name type="scientific">Anaerorhabdus furcosa</name>
    <dbReference type="NCBI Taxonomy" id="118967"/>
    <lineage>
        <taxon>Bacteria</taxon>
        <taxon>Bacillati</taxon>
        <taxon>Bacillota</taxon>
        <taxon>Erysipelotrichia</taxon>
        <taxon>Erysipelotrichales</taxon>
        <taxon>Erysipelotrichaceae</taxon>
        <taxon>Anaerorhabdus</taxon>
    </lineage>
</organism>
<dbReference type="PANTHER" id="PTHR30363">
    <property type="entry name" value="HTH-TYPE TRANSCRIPTIONAL REGULATOR SRLR-RELATED"/>
    <property type="match status" value="1"/>
</dbReference>
<dbReference type="InterPro" id="IPR037171">
    <property type="entry name" value="NagB/RpiA_transferase-like"/>
</dbReference>